<feature type="compositionally biased region" description="Basic and acidic residues" evidence="1">
    <location>
        <begin position="344"/>
        <end position="353"/>
    </location>
</feature>
<feature type="compositionally biased region" description="Low complexity" evidence="1">
    <location>
        <begin position="105"/>
        <end position="118"/>
    </location>
</feature>
<dbReference type="EMBL" id="MCFA01000018">
    <property type="protein sequence ID" value="ORY16413.1"/>
    <property type="molecule type" value="Genomic_DNA"/>
</dbReference>
<feature type="region of interest" description="Disordered" evidence="1">
    <location>
        <begin position="82"/>
        <end position="155"/>
    </location>
</feature>
<feature type="region of interest" description="Disordered" evidence="1">
    <location>
        <begin position="1029"/>
        <end position="1057"/>
    </location>
</feature>
<gene>
    <name evidence="2" type="ORF">BCR34DRAFT_584361</name>
</gene>
<feature type="compositionally biased region" description="Polar residues" evidence="1">
    <location>
        <begin position="239"/>
        <end position="249"/>
    </location>
</feature>
<proteinExistence type="predicted"/>
<accession>A0A1Y2A1K3</accession>
<feature type="compositionally biased region" description="Low complexity" evidence="1">
    <location>
        <begin position="818"/>
        <end position="841"/>
    </location>
</feature>
<feature type="compositionally biased region" description="Gly residues" evidence="1">
    <location>
        <begin position="1031"/>
        <end position="1048"/>
    </location>
</feature>
<feature type="compositionally biased region" description="Polar residues" evidence="1">
    <location>
        <begin position="854"/>
        <end position="887"/>
    </location>
</feature>
<sequence length="1057" mass="113468">MQHKARDTDRRPATKPMPVRLVVLSVLATAPENSGDDELGDAWLASVDDGRRPRRSRRSKATCAPIRRVPAAFLNFLSWQTPDNRLAPRPPVRDHLSSVTNGSTSPAMAMAESASAAAPDRRHHRRALSDIQFASVVDPDLTPSEDEGPEEKTLQLEDAQSAIGVSIGHQQTRLTSPKTPAAEKAAALDDVEGGGLFETWQQTGDGTIEQKTAQAEQTSGLSDDNDSNDNEEQPRARDATQSPTESTVRLPSPWRATPKKIQVDDHRSALRDSFAAGYRRRALSGGDTLRKYIPFNLPSIPKSSLLSFSLPSFSVSSFDSAKGRPTGNMAPRKRVVAPITPHDGAEMSKEDVHPAPPHRRNVSDPEHQNNTNHNYEGPVVAPTDSPRPSLHRRPAPKLRRSNSEGSLLLYRQRSFASSLGDDSRFENVSEMVNSRFKAIKDSWQDSSFKLPSFTTLPNFSFGSRDDLFRLNRPSGASTPRVPEGSRPRPLAGSFPVGKVVLPSKLNRAKDSSTSIAGMSAANAMAHPHFAKAVQELTGDVVVLGGYRGSILRSAEPPNRQLWVPIKVGLNLRKVDLELGLNPEDEETEEERIIPGGMLTHIGPVDIAKRLFKRLRASDNAKNGTLRVHNYGYDWRLSPHILSRRLIDYLETLPCNQPGVPPEKRGAIMISHSLGGLITRHAVNHRPELFAGVVYAGVPQTCVNILGPLRNGDDVLLSSRVLTAQVNFTIRTSFALLPLDGKCFINKYTKEEYPVDFFDVKTWVDHALSPCVATPVPAPGQIPNTGLTGMLSAMSQALPSFPMIGRKGSMSKGSPSTIANTNNPSTSNLPSSANPSTSALTSVTEATHAAADKLTTGTSAPSGVTPQMGSNTHPTLDSLTSTASPSTTVTLPHSACLAYLSRTLSSIKTWKLELAHQPALTATNRYPPLALIYGKSTPTVYGAKVESREAIKRTDAYDELAFASGDGVVLARAAMVPEGYSVVRGGVVSSDRGHVTLLGDLEAVGRCLSAVVKARKSGVGLGLGIGEESASGDGGPVGGQGGGRQGNGGDKVKGKEIV</sequence>
<dbReference type="SUPFAM" id="SSF53474">
    <property type="entry name" value="alpha/beta-Hydrolases"/>
    <property type="match status" value="1"/>
</dbReference>
<dbReference type="PANTHER" id="PTHR11440">
    <property type="entry name" value="LECITHIN-CHOLESTEROL ACYLTRANSFERASE-RELATED"/>
    <property type="match status" value="1"/>
</dbReference>
<feature type="compositionally biased region" description="Basic residues" evidence="1">
    <location>
        <begin position="389"/>
        <end position="400"/>
    </location>
</feature>
<name>A0A1Y2A1K3_9PLEO</name>
<feature type="compositionally biased region" description="Polar residues" evidence="1">
    <location>
        <begin position="211"/>
        <end position="221"/>
    </location>
</feature>
<organism evidence="2 3">
    <name type="scientific">Clohesyomyces aquaticus</name>
    <dbReference type="NCBI Taxonomy" id="1231657"/>
    <lineage>
        <taxon>Eukaryota</taxon>
        <taxon>Fungi</taxon>
        <taxon>Dikarya</taxon>
        <taxon>Ascomycota</taxon>
        <taxon>Pezizomycotina</taxon>
        <taxon>Dothideomycetes</taxon>
        <taxon>Pleosporomycetidae</taxon>
        <taxon>Pleosporales</taxon>
        <taxon>Lindgomycetaceae</taxon>
        <taxon>Clohesyomyces</taxon>
    </lineage>
</organism>
<dbReference type="Gene3D" id="3.40.50.1820">
    <property type="entry name" value="alpha/beta hydrolase"/>
    <property type="match status" value="1"/>
</dbReference>
<reference evidence="2 3" key="1">
    <citation type="submission" date="2016-07" db="EMBL/GenBank/DDBJ databases">
        <title>Pervasive Adenine N6-methylation of Active Genes in Fungi.</title>
        <authorList>
            <consortium name="DOE Joint Genome Institute"/>
            <person name="Mondo S.J."/>
            <person name="Dannebaum R.O."/>
            <person name="Kuo R.C."/>
            <person name="Labutti K."/>
            <person name="Haridas S."/>
            <person name="Kuo A."/>
            <person name="Salamov A."/>
            <person name="Ahrendt S.R."/>
            <person name="Lipzen A."/>
            <person name="Sullivan W."/>
            <person name="Andreopoulos W.B."/>
            <person name="Clum A."/>
            <person name="Lindquist E."/>
            <person name="Daum C."/>
            <person name="Ramamoorthy G.K."/>
            <person name="Gryganskyi A."/>
            <person name="Culley D."/>
            <person name="Magnuson J.K."/>
            <person name="James T.Y."/>
            <person name="O'Malley M.A."/>
            <person name="Stajich J.E."/>
            <person name="Spatafora J.W."/>
            <person name="Visel A."/>
            <person name="Grigoriev I.V."/>
        </authorList>
    </citation>
    <scope>NUCLEOTIDE SEQUENCE [LARGE SCALE GENOMIC DNA]</scope>
    <source>
        <strain evidence="2 3">CBS 115471</strain>
    </source>
</reference>
<feature type="region of interest" description="Disordered" evidence="1">
    <location>
        <begin position="211"/>
        <end position="260"/>
    </location>
</feature>
<evidence type="ECO:0000313" key="3">
    <source>
        <dbReference type="Proteomes" id="UP000193144"/>
    </source>
</evidence>
<protein>
    <submittedName>
        <fullName evidence="2">Uncharacterized protein</fullName>
    </submittedName>
</protein>
<dbReference type="OrthoDB" id="10250441at2759"/>
<evidence type="ECO:0000313" key="2">
    <source>
        <dbReference type="EMBL" id="ORY16413.1"/>
    </source>
</evidence>
<dbReference type="Proteomes" id="UP000193144">
    <property type="component" value="Unassembled WGS sequence"/>
</dbReference>
<evidence type="ECO:0000256" key="1">
    <source>
        <dbReference type="SAM" id="MobiDB-lite"/>
    </source>
</evidence>
<feature type="region of interest" description="Disordered" evidence="1">
    <location>
        <begin position="344"/>
        <end position="405"/>
    </location>
</feature>
<dbReference type="AlphaFoldDB" id="A0A1Y2A1K3"/>
<feature type="region of interest" description="Disordered" evidence="1">
    <location>
        <begin position="803"/>
        <end position="887"/>
    </location>
</feature>
<comment type="caution">
    <text evidence="2">The sequence shown here is derived from an EMBL/GenBank/DDBJ whole genome shotgun (WGS) entry which is preliminary data.</text>
</comment>
<keyword evidence="3" id="KW-1185">Reference proteome</keyword>
<dbReference type="InterPro" id="IPR029058">
    <property type="entry name" value="AB_hydrolase_fold"/>
</dbReference>
<feature type="region of interest" description="Disordered" evidence="1">
    <location>
        <begin position="470"/>
        <end position="493"/>
    </location>
</feature>